<evidence type="ECO:0000256" key="1">
    <source>
        <dbReference type="ARBA" id="ARBA00022679"/>
    </source>
</evidence>
<dbReference type="EMBL" id="DUGC01000088">
    <property type="protein sequence ID" value="HIH10116.1"/>
    <property type="molecule type" value="Genomic_DNA"/>
</dbReference>
<feature type="domain" description="Glycosyl transferase family 1" evidence="2">
    <location>
        <begin position="181"/>
        <end position="339"/>
    </location>
</feature>
<dbReference type="Gene3D" id="3.40.50.2000">
    <property type="entry name" value="Glycogen Phosphorylase B"/>
    <property type="match status" value="2"/>
</dbReference>
<evidence type="ECO:0000259" key="3">
    <source>
        <dbReference type="Pfam" id="PF13439"/>
    </source>
</evidence>
<gene>
    <name evidence="4" type="ORF">HA254_05620</name>
</gene>
<organism evidence="4 5">
    <name type="scientific">Candidatus Iainarchaeum sp</name>
    <dbReference type="NCBI Taxonomy" id="3101447"/>
    <lineage>
        <taxon>Archaea</taxon>
        <taxon>Candidatus Iainarchaeota</taxon>
        <taxon>Candidatus Iainarchaeia</taxon>
        <taxon>Candidatus Iainarchaeales</taxon>
        <taxon>Candidatus Iainarchaeaceae</taxon>
        <taxon>Candidatus Iainarchaeum</taxon>
    </lineage>
</organism>
<accession>A0A7J4J4H2</accession>
<keyword evidence="1 4" id="KW-0808">Transferase</keyword>
<reference evidence="5" key="1">
    <citation type="journal article" date="2020" name="bioRxiv">
        <title>A rank-normalized archaeal taxonomy based on genome phylogeny resolves widespread incomplete and uneven classifications.</title>
        <authorList>
            <person name="Rinke C."/>
            <person name="Chuvochina M."/>
            <person name="Mussig A.J."/>
            <person name="Chaumeil P.-A."/>
            <person name="Waite D.W."/>
            <person name="Whitman W.B."/>
            <person name="Parks D.H."/>
            <person name="Hugenholtz P."/>
        </authorList>
    </citation>
    <scope>NUCLEOTIDE SEQUENCE [LARGE SCALE GENOMIC DNA]</scope>
</reference>
<dbReference type="Proteomes" id="UP000565078">
    <property type="component" value="Unassembled WGS sequence"/>
</dbReference>
<dbReference type="InterPro" id="IPR028098">
    <property type="entry name" value="Glyco_trans_4-like_N"/>
</dbReference>
<sequence>MSRLRIGIFTWDFDPIQGGIGIHALELYNALMADKDFEPVVFSPSHTSLPNHVRIWGARGYLGQFLFSVQCALLVERMIRAHSLDVVHFMGSSGGVQILVKPSKPAIFTLNNTYFYLSRVLGGFKFFFMKALEEMSINNSSVQTAISGGIVQEIRHPKKSEIKVVYIGIDGSVFRPAKSRVEKAILFVGRVEERKGIFDLLEAFASLDEKDYNLWIVGDGSAKERAIVMGRILGLEGKITYFPKMDRSSLPKLYSRALVTVLPSWSEGFGLTIAEAMSCGCIVAGSDIPGIRDQIDDGVNGVLFRPRSPADLSGRLKFLVSMRSKEIREMRQKAIQKAKSFSVSKMASDYKSIYSGLVK</sequence>
<dbReference type="Pfam" id="PF00534">
    <property type="entry name" value="Glycos_transf_1"/>
    <property type="match status" value="1"/>
</dbReference>
<dbReference type="PANTHER" id="PTHR46401">
    <property type="entry name" value="GLYCOSYLTRANSFERASE WBBK-RELATED"/>
    <property type="match status" value="1"/>
</dbReference>
<dbReference type="SUPFAM" id="SSF53756">
    <property type="entry name" value="UDP-Glycosyltransferase/glycogen phosphorylase"/>
    <property type="match status" value="1"/>
</dbReference>
<comment type="caution">
    <text evidence="4">The sequence shown here is derived from an EMBL/GenBank/DDBJ whole genome shotgun (WGS) entry which is preliminary data.</text>
</comment>
<evidence type="ECO:0000259" key="2">
    <source>
        <dbReference type="Pfam" id="PF00534"/>
    </source>
</evidence>
<dbReference type="AlphaFoldDB" id="A0A7J4J4H2"/>
<name>A0A7J4J4H2_9ARCH</name>
<dbReference type="GO" id="GO:0016757">
    <property type="term" value="F:glycosyltransferase activity"/>
    <property type="evidence" value="ECO:0007669"/>
    <property type="project" value="InterPro"/>
</dbReference>
<dbReference type="PANTHER" id="PTHR46401:SF2">
    <property type="entry name" value="GLYCOSYLTRANSFERASE WBBK-RELATED"/>
    <property type="match status" value="1"/>
</dbReference>
<protein>
    <submittedName>
        <fullName evidence="4">Glycosyltransferase family 4 protein</fullName>
    </submittedName>
</protein>
<dbReference type="Pfam" id="PF13439">
    <property type="entry name" value="Glyco_transf_4"/>
    <property type="match status" value="1"/>
</dbReference>
<feature type="domain" description="Glycosyltransferase subfamily 4-like N-terminal" evidence="3">
    <location>
        <begin position="18"/>
        <end position="170"/>
    </location>
</feature>
<dbReference type="InterPro" id="IPR001296">
    <property type="entry name" value="Glyco_trans_1"/>
</dbReference>
<evidence type="ECO:0000313" key="5">
    <source>
        <dbReference type="Proteomes" id="UP000565078"/>
    </source>
</evidence>
<proteinExistence type="predicted"/>
<dbReference type="CDD" id="cd03801">
    <property type="entry name" value="GT4_PimA-like"/>
    <property type="match status" value="1"/>
</dbReference>
<evidence type="ECO:0000313" key="4">
    <source>
        <dbReference type="EMBL" id="HIH10116.1"/>
    </source>
</evidence>